<organism evidence="2 3">
    <name type="scientific">Candidatus Peribacter riflensis</name>
    <dbReference type="NCBI Taxonomy" id="1735162"/>
    <lineage>
        <taxon>Bacteria</taxon>
        <taxon>Candidatus Peregrinibacteriota</taxon>
        <taxon>Candidatus Peribacteria</taxon>
        <taxon>Candidatus Peribacterales</taxon>
        <taxon>Candidatus Peribacteraceae</taxon>
        <taxon>Candidatus Peribacter</taxon>
    </lineage>
</organism>
<dbReference type="PANTHER" id="PTHR48090:SF7">
    <property type="entry name" value="RFBJ PROTEIN"/>
    <property type="match status" value="1"/>
</dbReference>
<dbReference type="SUPFAM" id="SSF53448">
    <property type="entry name" value="Nucleotide-diphospho-sugar transferases"/>
    <property type="match status" value="1"/>
</dbReference>
<dbReference type="AlphaFoldDB" id="A0A0S1SJ99"/>
<evidence type="ECO:0000259" key="1">
    <source>
        <dbReference type="Pfam" id="PF00535"/>
    </source>
</evidence>
<dbReference type="Pfam" id="PF00535">
    <property type="entry name" value="Glycos_transf_2"/>
    <property type="match status" value="1"/>
</dbReference>
<dbReference type="KEGG" id="prf:PeribacterA2_0899"/>
<accession>A0A0S1SJ99</accession>
<reference evidence="3" key="1">
    <citation type="submission" date="2015-10" db="EMBL/GenBank/DDBJ databases">
        <title>Analysis of five complete genome sequences for members of the class Peribacteria in the recently recognized Peregrinibacteria bacterial phylum.</title>
        <authorList>
            <person name="Anantharaman K."/>
            <person name="Brown C.T."/>
            <person name="Burstein D."/>
            <person name="Castelle C.J."/>
            <person name="Probst A.J."/>
            <person name="Thomas B.C."/>
            <person name="Williams K.H."/>
            <person name="Banfield J.F."/>
        </authorList>
    </citation>
    <scope>NUCLEOTIDE SEQUENCE [LARGE SCALE GENOMIC DNA]</scope>
</reference>
<accession>A0A0S1ST00</accession>
<dbReference type="STRING" id="1735162.PeribacterB2_0901"/>
<proteinExistence type="predicted"/>
<dbReference type="CDD" id="cd04179">
    <property type="entry name" value="DPM_DPG-synthase_like"/>
    <property type="match status" value="1"/>
</dbReference>
<dbReference type="InterPro" id="IPR029044">
    <property type="entry name" value="Nucleotide-diphossugar_trans"/>
</dbReference>
<gene>
    <name evidence="2" type="ORF">PeribacterD1_0899</name>
</gene>
<evidence type="ECO:0000313" key="3">
    <source>
        <dbReference type="Proteomes" id="UP000069135"/>
    </source>
</evidence>
<dbReference type="PANTHER" id="PTHR48090">
    <property type="entry name" value="UNDECAPRENYL-PHOSPHATE 4-DEOXY-4-FORMAMIDO-L-ARABINOSE TRANSFERASE-RELATED"/>
    <property type="match status" value="1"/>
</dbReference>
<dbReference type="Gene3D" id="3.90.550.10">
    <property type="entry name" value="Spore Coat Polysaccharide Biosynthesis Protein SpsA, Chain A"/>
    <property type="match status" value="1"/>
</dbReference>
<evidence type="ECO:0000313" key="2">
    <source>
        <dbReference type="EMBL" id="ALM13567.1"/>
    </source>
</evidence>
<dbReference type="InterPro" id="IPR001173">
    <property type="entry name" value="Glyco_trans_2-like"/>
</dbReference>
<reference evidence="2 3" key="2">
    <citation type="journal article" date="2016" name="PeerJ">
        <title>Analysis of five complete genome sequences for members of the class Peribacteria in the recently recognized Peregrinibacteria bacterial phylum.</title>
        <authorList>
            <person name="Anantharaman K."/>
            <person name="Brown C.T."/>
            <person name="Burstein D."/>
            <person name="Castelle C.J."/>
            <person name="Probst A.J."/>
            <person name="Thomas B.C."/>
            <person name="Williams K.H."/>
            <person name="Banfield J.F."/>
        </authorList>
    </citation>
    <scope>NUCLEOTIDE SEQUENCE [LARGE SCALE GENOMIC DNA]</scope>
    <source>
        <strain evidence="2">RIFOXYD1_FULL_PER-ii_59_16</strain>
    </source>
</reference>
<protein>
    <submittedName>
        <fullName evidence="2">Dolichyl-phosphate mannose synthase-like protein</fullName>
    </submittedName>
</protein>
<dbReference type="EMBL" id="CP013065">
    <property type="protein sequence ID" value="ALM13567.1"/>
    <property type="molecule type" value="Genomic_DNA"/>
</dbReference>
<sequence length="236" mass="25923">MMPTEGSLSSFFRNMRVIAVIPAYNEAGRIAAVVEATKKFVDRVIVVDDGSTDETAIVAEHAGATVVQHAENCGAGAATMTGIEAARADGATVIVTLDADEQHDPRDIPSLLQPILADQADIVFANRFGRKNRIPSIRRFFNAVGNLVTFATTGRWVNDSQCGFKVFGPLAVREVRLRMSGYEFCTELVRETVQRRWRTAEVPIKVVYSAYTLAKGQSFANGVRTALRILLRSFLR</sequence>
<dbReference type="InterPro" id="IPR050256">
    <property type="entry name" value="Glycosyltransferase_2"/>
</dbReference>
<accession>A0A0S1SVB4</accession>
<name>A0A0S1SJ99_9BACT</name>
<dbReference type="Proteomes" id="UP000069135">
    <property type="component" value="Chromosome"/>
</dbReference>
<feature type="domain" description="Glycosyltransferase 2-like" evidence="1">
    <location>
        <begin position="20"/>
        <end position="139"/>
    </location>
</feature>